<dbReference type="Pfam" id="PF23415">
    <property type="entry name" value="MAPB1_N"/>
    <property type="match status" value="1"/>
</dbReference>
<feature type="region of interest" description="Disordered" evidence="1">
    <location>
        <begin position="873"/>
        <end position="1387"/>
    </location>
</feature>
<feature type="compositionally biased region" description="Basic and acidic residues" evidence="1">
    <location>
        <begin position="895"/>
        <end position="911"/>
    </location>
</feature>
<sequence length="1504" mass="165531">METDGVSPQTNWDSDSPVGAALLLVIGEPVTDDHQNVILGEITKGFRCWDEEQTGIDINDELARIANRASMGEEGPNVIVTGPDPSESCNERTIQHRSEKIAMEILVNPRLQTLQQSLRTFLMMPADNRHLIYAGHYFAGSGSWVLQDDCFTVSQLGRLCKDSDIEAALKQQDGGKMTIYCNAGGEWKNSSINKLDVSKSLTLELNPEEKLSDINGVLQFSTYISSFIHAKTIQQLMRTSDVVGNIRFSKPTLYIFPACEGDSAMFGISGFNLLVNGGYSRKSCFWDFARHLDRIDAVLMTHLGADNIFGISSVLKRKSMETIHPDIGFMYLNASDKAGDAEVNGLNGKELNLAINLAEEGSKLLEFSKNLISTPQPCSRLGTNPTVTPVNLYHKVGHGSLDMYILNPVTDSKELKDFYQQWNKQVMEFGSTQNVPLPNMLSICCLLVWQPADPDADINRLFFPGNAPQHKIIEGLEKLKHLKFLKKPTCTPKDLEAKPAPKKPSGPAGRPASAKTAPKATPEKKPENKPAYKPAATSKSNKVSKEDENKKKAEDKTGKSRPSLLNKTAPKPAKPDLSATKKPTSTTPKKPSPTEAKKKPMSTQSPRPSAKKEAEKSTPSKQKTPSPERKPQTPVASVAPVIAPQEPLVEPVLEVAPSQPAVDLLSGTQASLIDITPEEPLNNMTDTLVPKQEPLVESEKKSESPDPLPDPNQFEVAANQGESSLMYGSFHQDLQNDILAPEDVSMENGGHDYETDLVQPESLPEPVAYSPQEPDLIPEMSPVTKEPLCPVDPQSPVRDIPAEPDVVPSFRAEPDVQQSVQELDRPVSLDTAQDQVLSDPPSTESPGTEETDIIPQPKDNLDLYATNYKMEEDAQMEEMKQRSPVDEINEPYFQKQEDVMPEIHEELKSEDSQDNMPEEQDEDFIEQEPKVQEEVKSEDLQDNRPEEQDEDFIEQEPKVQEEVKSEDLQDSRREEHEEEVKEQVVGTQEMLPSPVEPEQPQEKADISDHALDEVEEEDDGDISPDEMDSQGDVRETVLPEDNPPEDVSPYAFENKGFTEGSADDIGDEPSTEPVEDIQSDDGQQCVDAFEKDEDIKGDAKEFEEVEGEQDGRAMSHDDVQVIDDSLEETQHQNGDYLEVSNIPEAFEKDETPDPVDLKSEDSQEEDEGLPEQENVESDAYHADGYSSFIGLQDKPAVPSTDPSFNPFTSINEGSQQQASPTDGAAAAFDPFFSAGVNTQSTNPFSCSGQPLDSYQGEANGQTFDPKEWGEPMGLPAPPPPEGSPGPTANGKATEKGTQKAKPGATKRPESAKLNKSKIGDKPEKNVPPSSARNAKTNGVKSTTTKARPASAAAPSSTDSKSKPTGRRPATATGNRASPATSKTPPLPPLTPFYIDLSYIPNHGNPQYSDIEFFKRIRARFYVLSSLSPNSQVLNALLDAKQTWEDKDLKVTIIPTYDNDTVRHWMGLNKDRLCDLNVDVAPSAARCTIQLQDHETSCSAFRLEF</sequence>
<dbReference type="GO" id="GO:0000226">
    <property type="term" value="P:microtubule cytoskeleton organization"/>
    <property type="evidence" value="ECO:0007669"/>
    <property type="project" value="InterPro"/>
</dbReference>
<feature type="compositionally biased region" description="Basic and acidic residues" evidence="1">
    <location>
        <begin position="927"/>
        <end position="946"/>
    </location>
</feature>
<name>A0A210QIC5_MIZYE</name>
<evidence type="ECO:0000313" key="4">
    <source>
        <dbReference type="EMBL" id="OWF48436.1"/>
    </source>
</evidence>
<feature type="compositionally biased region" description="Acidic residues" evidence="1">
    <location>
        <begin position="1162"/>
        <end position="1176"/>
    </location>
</feature>
<dbReference type="EMBL" id="NEDP02003547">
    <property type="protein sequence ID" value="OWF48436.1"/>
    <property type="molecule type" value="Genomic_DNA"/>
</dbReference>
<dbReference type="GO" id="GO:0005874">
    <property type="term" value="C:microtubule"/>
    <property type="evidence" value="ECO:0007669"/>
    <property type="project" value="InterPro"/>
</dbReference>
<feature type="compositionally biased region" description="Low complexity" evidence="1">
    <location>
        <begin position="1340"/>
        <end position="1358"/>
    </location>
</feature>
<evidence type="ECO:0000256" key="1">
    <source>
        <dbReference type="SAM" id="MobiDB-lite"/>
    </source>
</evidence>
<dbReference type="OrthoDB" id="5371837at2759"/>
<reference evidence="4 5" key="1">
    <citation type="journal article" date="2017" name="Nat. Ecol. Evol.">
        <title>Scallop genome provides insights into evolution of bilaterian karyotype and development.</title>
        <authorList>
            <person name="Wang S."/>
            <person name="Zhang J."/>
            <person name="Jiao W."/>
            <person name="Li J."/>
            <person name="Xun X."/>
            <person name="Sun Y."/>
            <person name="Guo X."/>
            <person name="Huan P."/>
            <person name="Dong B."/>
            <person name="Zhang L."/>
            <person name="Hu X."/>
            <person name="Sun X."/>
            <person name="Wang J."/>
            <person name="Zhao C."/>
            <person name="Wang Y."/>
            <person name="Wang D."/>
            <person name="Huang X."/>
            <person name="Wang R."/>
            <person name="Lv J."/>
            <person name="Li Y."/>
            <person name="Zhang Z."/>
            <person name="Liu B."/>
            <person name="Lu W."/>
            <person name="Hui Y."/>
            <person name="Liang J."/>
            <person name="Zhou Z."/>
            <person name="Hou R."/>
            <person name="Li X."/>
            <person name="Liu Y."/>
            <person name="Li H."/>
            <person name="Ning X."/>
            <person name="Lin Y."/>
            <person name="Zhao L."/>
            <person name="Xing Q."/>
            <person name="Dou J."/>
            <person name="Li Y."/>
            <person name="Mao J."/>
            <person name="Guo H."/>
            <person name="Dou H."/>
            <person name="Li T."/>
            <person name="Mu C."/>
            <person name="Jiang W."/>
            <person name="Fu Q."/>
            <person name="Fu X."/>
            <person name="Miao Y."/>
            <person name="Liu J."/>
            <person name="Yu Q."/>
            <person name="Li R."/>
            <person name="Liao H."/>
            <person name="Li X."/>
            <person name="Kong Y."/>
            <person name="Jiang Z."/>
            <person name="Chourrout D."/>
            <person name="Li R."/>
            <person name="Bao Z."/>
        </authorList>
    </citation>
    <scope>NUCLEOTIDE SEQUENCE [LARGE SCALE GENOMIC DNA]</scope>
    <source>
        <strain evidence="4 5">PY_sf001</strain>
    </source>
</reference>
<dbReference type="Pfam" id="PF25281">
    <property type="entry name" value="MBL_MAP1B"/>
    <property type="match status" value="1"/>
</dbReference>
<feature type="compositionally biased region" description="Low complexity" evidence="1">
    <location>
        <begin position="503"/>
        <end position="520"/>
    </location>
</feature>
<comment type="caution">
    <text evidence="4">The sequence shown here is derived from an EMBL/GenBank/DDBJ whole genome shotgun (WGS) entry which is preliminary data.</text>
</comment>
<feature type="compositionally biased region" description="Polar residues" evidence="1">
    <location>
        <begin position="1200"/>
        <end position="1220"/>
    </location>
</feature>
<keyword evidence="5" id="KW-1185">Reference proteome</keyword>
<feature type="compositionally biased region" description="Basic and acidic residues" evidence="1">
    <location>
        <begin position="955"/>
        <end position="982"/>
    </location>
</feature>
<feature type="compositionally biased region" description="Basic and acidic residues" evidence="1">
    <location>
        <begin position="1000"/>
        <end position="1012"/>
    </location>
</feature>
<feature type="compositionally biased region" description="Basic and acidic residues" evidence="1">
    <location>
        <begin position="1109"/>
        <end position="1119"/>
    </location>
</feature>
<feature type="domain" description="Microtubule-associated protein 1A/B/S-like MBL-like" evidence="3">
    <location>
        <begin position="234"/>
        <end position="497"/>
    </location>
</feature>
<feature type="domain" description="Microtubule-associated protein 1B/S N-terminal" evidence="2">
    <location>
        <begin position="22"/>
        <end position="225"/>
    </location>
</feature>
<dbReference type="GO" id="GO:0003779">
    <property type="term" value="F:actin binding"/>
    <property type="evidence" value="ECO:0007669"/>
    <property type="project" value="TreeGrafter"/>
</dbReference>
<dbReference type="GO" id="GO:0008017">
    <property type="term" value="F:microtubule binding"/>
    <property type="evidence" value="ECO:0007669"/>
    <property type="project" value="InterPro"/>
</dbReference>
<feature type="compositionally biased region" description="Polar residues" evidence="1">
    <location>
        <begin position="830"/>
        <end position="846"/>
    </location>
</feature>
<organism evidence="4 5">
    <name type="scientific">Mizuhopecten yessoensis</name>
    <name type="common">Japanese scallop</name>
    <name type="synonym">Patinopecten yessoensis</name>
    <dbReference type="NCBI Taxonomy" id="6573"/>
    <lineage>
        <taxon>Eukaryota</taxon>
        <taxon>Metazoa</taxon>
        <taxon>Spiralia</taxon>
        <taxon>Lophotrochozoa</taxon>
        <taxon>Mollusca</taxon>
        <taxon>Bivalvia</taxon>
        <taxon>Autobranchia</taxon>
        <taxon>Pteriomorphia</taxon>
        <taxon>Pectinida</taxon>
        <taxon>Pectinoidea</taxon>
        <taxon>Pectinidae</taxon>
        <taxon>Mizuhopecten</taxon>
    </lineage>
</organism>
<accession>A0A210QIC5</accession>
<feature type="compositionally biased region" description="Low complexity" evidence="1">
    <location>
        <begin position="578"/>
        <end position="589"/>
    </location>
</feature>
<protein>
    <submittedName>
        <fullName evidence="4">Microtubule-associated protein futsch</fullName>
    </submittedName>
</protein>
<dbReference type="Proteomes" id="UP000242188">
    <property type="component" value="Unassembled WGS sequence"/>
</dbReference>
<dbReference type="InterPro" id="IPR026074">
    <property type="entry name" value="MAP1"/>
</dbReference>
<evidence type="ECO:0000313" key="5">
    <source>
        <dbReference type="Proteomes" id="UP000242188"/>
    </source>
</evidence>
<feature type="compositionally biased region" description="Acidic residues" evidence="1">
    <location>
        <begin position="912"/>
        <end position="926"/>
    </location>
</feature>
<evidence type="ECO:0000259" key="3">
    <source>
        <dbReference type="Pfam" id="PF25281"/>
    </source>
</evidence>
<dbReference type="GO" id="GO:0016358">
    <property type="term" value="P:dendrite development"/>
    <property type="evidence" value="ECO:0007669"/>
    <property type="project" value="TreeGrafter"/>
</dbReference>
<feature type="compositionally biased region" description="Basic and acidic residues" evidence="1">
    <location>
        <begin position="1145"/>
        <end position="1161"/>
    </location>
</feature>
<feature type="compositionally biased region" description="Pro residues" evidence="1">
    <location>
        <begin position="1274"/>
        <end position="1283"/>
    </location>
</feature>
<dbReference type="GO" id="GO:0043025">
    <property type="term" value="C:neuronal cell body"/>
    <property type="evidence" value="ECO:0007669"/>
    <property type="project" value="TreeGrafter"/>
</dbReference>
<dbReference type="GO" id="GO:0030425">
    <property type="term" value="C:dendrite"/>
    <property type="evidence" value="ECO:0007669"/>
    <property type="project" value="TreeGrafter"/>
</dbReference>
<dbReference type="GO" id="GO:0031114">
    <property type="term" value="P:regulation of microtubule depolymerization"/>
    <property type="evidence" value="ECO:0007669"/>
    <property type="project" value="TreeGrafter"/>
</dbReference>
<feature type="compositionally biased region" description="Acidic residues" evidence="1">
    <location>
        <begin position="1061"/>
        <end position="1079"/>
    </location>
</feature>
<feature type="compositionally biased region" description="Polar residues" evidence="1">
    <location>
        <begin position="1327"/>
        <end position="1339"/>
    </location>
</feature>
<evidence type="ECO:0000259" key="2">
    <source>
        <dbReference type="Pfam" id="PF23415"/>
    </source>
</evidence>
<feature type="compositionally biased region" description="Polar residues" evidence="1">
    <location>
        <begin position="1235"/>
        <end position="1262"/>
    </location>
</feature>
<feature type="compositionally biased region" description="Acidic residues" evidence="1">
    <location>
        <begin position="1013"/>
        <end position="1029"/>
    </location>
</feature>
<dbReference type="GO" id="GO:0007409">
    <property type="term" value="P:axonogenesis"/>
    <property type="evidence" value="ECO:0007669"/>
    <property type="project" value="TreeGrafter"/>
</dbReference>
<feature type="compositionally biased region" description="Basic and acidic residues" evidence="1">
    <location>
        <begin position="1306"/>
        <end position="1324"/>
    </location>
</feature>
<dbReference type="InterPro" id="IPR056617">
    <property type="entry name" value="MAP1B/S_N"/>
</dbReference>
<feature type="region of interest" description="Disordered" evidence="1">
    <location>
        <begin position="743"/>
        <end position="861"/>
    </location>
</feature>
<dbReference type="InterPro" id="IPR057480">
    <property type="entry name" value="MAP1A/B/S-like_MBL"/>
</dbReference>
<dbReference type="PANTHER" id="PTHR13843:SF12">
    <property type="entry name" value="ATPASE F1_V1_A1 COMPLEX ALPHA_BETA SUBUNIT NUCLEOTIDE-BINDING DOMAIN-CONTAINING PROTEIN"/>
    <property type="match status" value="1"/>
</dbReference>
<feature type="region of interest" description="Disordered" evidence="1">
    <location>
        <begin position="490"/>
        <end position="636"/>
    </location>
</feature>
<dbReference type="STRING" id="6573.A0A210QIC5"/>
<feature type="compositionally biased region" description="Basic and acidic residues" evidence="1">
    <location>
        <begin position="873"/>
        <end position="885"/>
    </location>
</feature>
<dbReference type="GO" id="GO:0005829">
    <property type="term" value="C:cytosol"/>
    <property type="evidence" value="ECO:0007669"/>
    <property type="project" value="TreeGrafter"/>
</dbReference>
<dbReference type="GO" id="GO:0045202">
    <property type="term" value="C:synapse"/>
    <property type="evidence" value="ECO:0007669"/>
    <property type="project" value="TreeGrafter"/>
</dbReference>
<feature type="compositionally biased region" description="Basic and acidic residues" evidence="1">
    <location>
        <begin position="1093"/>
        <end position="1102"/>
    </location>
</feature>
<feature type="region of interest" description="Disordered" evidence="1">
    <location>
        <begin position="676"/>
        <end position="715"/>
    </location>
</feature>
<proteinExistence type="predicted"/>
<dbReference type="GO" id="GO:0005875">
    <property type="term" value="C:microtubule associated complex"/>
    <property type="evidence" value="ECO:0007669"/>
    <property type="project" value="TreeGrafter"/>
</dbReference>
<feature type="compositionally biased region" description="Basic and acidic residues" evidence="1">
    <location>
        <begin position="543"/>
        <end position="558"/>
    </location>
</feature>
<gene>
    <name evidence="4" type="ORF">KP79_PYT14794</name>
</gene>
<dbReference type="PANTHER" id="PTHR13843">
    <property type="entry name" value="MICROTUBULE-ASSOCIATED PROTEIN"/>
    <property type="match status" value="1"/>
</dbReference>
<feature type="compositionally biased region" description="Basic and acidic residues" evidence="1">
    <location>
        <begin position="521"/>
        <end position="530"/>
    </location>
</feature>